<proteinExistence type="predicted"/>
<dbReference type="Proteomes" id="UP000230423">
    <property type="component" value="Unassembled WGS sequence"/>
</dbReference>
<dbReference type="OrthoDB" id="5866228at2759"/>
<sequence>MLLLLLWPLMYCTAAPTGGSDEEVRRKLILPGSSDTFENRKLVKEMLGSLSLRVRNLHRAGQGTGPPTTPIPTIDLGPKSNLTESTGEANPDLAEYMFEGDIVLTPDQAKAIVRDGGASRKKRNCQTNPAYFWNPNTAIPYTIDNSL</sequence>
<evidence type="ECO:0000313" key="3">
    <source>
        <dbReference type="Proteomes" id="UP000230423"/>
    </source>
</evidence>
<evidence type="ECO:0000256" key="1">
    <source>
        <dbReference type="SAM" id="MobiDB-lite"/>
    </source>
</evidence>
<protein>
    <submittedName>
        <fullName evidence="2">Uncharacterized protein</fullName>
    </submittedName>
</protein>
<gene>
    <name evidence="2" type="ORF">TELCIR_00228</name>
</gene>
<dbReference type="EMBL" id="KZ344990">
    <property type="protein sequence ID" value="PIO77647.1"/>
    <property type="molecule type" value="Genomic_DNA"/>
</dbReference>
<reference evidence="2 3" key="1">
    <citation type="submission" date="2015-09" db="EMBL/GenBank/DDBJ databases">
        <title>Draft genome of the parasitic nematode Teladorsagia circumcincta isolate WARC Sus (inbred).</title>
        <authorList>
            <person name="Mitreva M."/>
        </authorList>
    </citation>
    <scope>NUCLEOTIDE SEQUENCE [LARGE SCALE GENOMIC DNA]</scope>
    <source>
        <strain evidence="2 3">S</strain>
    </source>
</reference>
<evidence type="ECO:0000313" key="2">
    <source>
        <dbReference type="EMBL" id="PIO77647.1"/>
    </source>
</evidence>
<feature type="region of interest" description="Disordered" evidence="1">
    <location>
        <begin position="59"/>
        <end position="88"/>
    </location>
</feature>
<accession>A0A2G9V566</accession>
<feature type="non-terminal residue" evidence="2">
    <location>
        <position position="147"/>
    </location>
</feature>
<keyword evidence="3" id="KW-1185">Reference proteome</keyword>
<dbReference type="AlphaFoldDB" id="A0A2G9V566"/>
<organism evidence="2 3">
    <name type="scientific">Teladorsagia circumcincta</name>
    <name type="common">Brown stomach worm</name>
    <name type="synonym">Ostertagia circumcincta</name>
    <dbReference type="NCBI Taxonomy" id="45464"/>
    <lineage>
        <taxon>Eukaryota</taxon>
        <taxon>Metazoa</taxon>
        <taxon>Ecdysozoa</taxon>
        <taxon>Nematoda</taxon>
        <taxon>Chromadorea</taxon>
        <taxon>Rhabditida</taxon>
        <taxon>Rhabditina</taxon>
        <taxon>Rhabditomorpha</taxon>
        <taxon>Strongyloidea</taxon>
        <taxon>Trichostrongylidae</taxon>
        <taxon>Teladorsagia</taxon>
    </lineage>
</organism>
<name>A0A2G9V566_TELCI</name>